<dbReference type="PROSITE" id="PS50109">
    <property type="entry name" value="HIS_KIN"/>
    <property type="match status" value="1"/>
</dbReference>
<dbReference type="InterPro" id="IPR010559">
    <property type="entry name" value="Sig_transdc_His_kin_internal"/>
</dbReference>
<dbReference type="InterPro" id="IPR005467">
    <property type="entry name" value="His_kinase_dom"/>
</dbReference>
<dbReference type="Pfam" id="PF02518">
    <property type="entry name" value="HATPase_c"/>
    <property type="match status" value="1"/>
</dbReference>
<gene>
    <name evidence="5" type="ORF">AACH11_16500</name>
</gene>
<dbReference type="PANTHER" id="PTHR34220">
    <property type="entry name" value="SENSOR HISTIDINE KINASE YPDA"/>
    <property type="match status" value="1"/>
</dbReference>
<dbReference type="PANTHER" id="PTHR34220:SF9">
    <property type="entry name" value="SIGNAL TRANSDUCTION HISTIDINE KINASE INTERNAL REGION DOMAIN-CONTAINING PROTEIN"/>
    <property type="match status" value="1"/>
</dbReference>
<evidence type="ECO:0000256" key="3">
    <source>
        <dbReference type="SAM" id="Phobius"/>
    </source>
</evidence>
<dbReference type="SUPFAM" id="SSF55874">
    <property type="entry name" value="ATPase domain of HSP90 chaperone/DNA topoisomerase II/histidine kinase"/>
    <property type="match status" value="1"/>
</dbReference>
<feature type="transmembrane region" description="Helical" evidence="3">
    <location>
        <begin position="45"/>
        <end position="69"/>
    </location>
</feature>
<evidence type="ECO:0000313" key="6">
    <source>
        <dbReference type="Proteomes" id="UP001368500"/>
    </source>
</evidence>
<evidence type="ECO:0000256" key="2">
    <source>
        <dbReference type="ARBA" id="ARBA00012438"/>
    </source>
</evidence>
<keyword evidence="5" id="KW-0808">Transferase</keyword>
<comment type="caution">
    <text evidence="5">The sequence shown here is derived from an EMBL/GenBank/DDBJ whole genome shotgun (WGS) entry which is preliminary data.</text>
</comment>
<feature type="transmembrane region" description="Helical" evidence="3">
    <location>
        <begin position="146"/>
        <end position="165"/>
    </location>
</feature>
<protein>
    <recommendedName>
        <fullName evidence="2">histidine kinase</fullName>
        <ecNumber evidence="2">2.7.13.3</ecNumber>
    </recommendedName>
</protein>
<sequence>MFLSLASAVSARHDRLPRILLGTQLICGCVTAALAALGMPWPVALIHSLAIGNLSALAIHAGRWGWVAWQLRARPGQAAPQPTLAQRQGWPGRIAMAVVLVVAVGLAYPLGGWIARRLLGLAGIAVELGRFGGHVAPGGGDLHTGVSLFALSLLPSLVGTLVFRARGRLAAAEMRVAELGRQAAEAELRALQSQLEPHMLFNTLANLRALIALDPPEAQRMLDHLIAWLRRSLSASRLAQHPLADEFEHLRDYLALMAMRMGPRLQVRLDLAPDLAALPLPPLLLQPLVENAIRHGLEPARRGGLLQVRVWREADALMLEVADSGVGLPAADAARPPPVGTGFGLHQVRERLATLHGSAAALTLAPRDGGGTVARIRLPWPVPAVA</sequence>
<dbReference type="Gene3D" id="3.30.565.10">
    <property type="entry name" value="Histidine kinase-like ATPase, C-terminal domain"/>
    <property type="match status" value="1"/>
</dbReference>
<keyword evidence="6" id="KW-1185">Reference proteome</keyword>
<keyword evidence="5" id="KW-0418">Kinase</keyword>
<dbReference type="EMBL" id="JBBUTF010000015">
    <property type="protein sequence ID" value="MEK8027565.1"/>
    <property type="molecule type" value="Genomic_DNA"/>
</dbReference>
<organism evidence="5 6">
    <name type="scientific">Pseudaquabacterium rugosum</name>
    <dbReference type="NCBI Taxonomy" id="2984194"/>
    <lineage>
        <taxon>Bacteria</taxon>
        <taxon>Pseudomonadati</taxon>
        <taxon>Pseudomonadota</taxon>
        <taxon>Betaproteobacteria</taxon>
        <taxon>Burkholderiales</taxon>
        <taxon>Sphaerotilaceae</taxon>
        <taxon>Pseudaquabacterium</taxon>
    </lineage>
</organism>
<keyword evidence="3" id="KW-1133">Transmembrane helix</keyword>
<dbReference type="InterPro" id="IPR050640">
    <property type="entry name" value="Bact_2-comp_sensor_kinase"/>
</dbReference>
<keyword evidence="3" id="KW-0472">Membrane</keyword>
<feature type="transmembrane region" description="Helical" evidence="3">
    <location>
        <begin position="20"/>
        <end position="39"/>
    </location>
</feature>
<dbReference type="SMART" id="SM00387">
    <property type="entry name" value="HATPase_c"/>
    <property type="match status" value="1"/>
</dbReference>
<dbReference type="InterPro" id="IPR003594">
    <property type="entry name" value="HATPase_dom"/>
</dbReference>
<dbReference type="Proteomes" id="UP001368500">
    <property type="component" value="Unassembled WGS sequence"/>
</dbReference>
<dbReference type="RefSeq" id="WP_341375349.1">
    <property type="nucleotide sequence ID" value="NZ_JBBUTF010000015.1"/>
</dbReference>
<evidence type="ECO:0000259" key="4">
    <source>
        <dbReference type="PROSITE" id="PS50109"/>
    </source>
</evidence>
<feature type="transmembrane region" description="Helical" evidence="3">
    <location>
        <begin position="90"/>
        <end position="111"/>
    </location>
</feature>
<dbReference type="GO" id="GO:0016301">
    <property type="term" value="F:kinase activity"/>
    <property type="evidence" value="ECO:0007669"/>
    <property type="project" value="UniProtKB-KW"/>
</dbReference>
<evidence type="ECO:0000313" key="5">
    <source>
        <dbReference type="EMBL" id="MEK8027565.1"/>
    </source>
</evidence>
<dbReference type="PRINTS" id="PR00344">
    <property type="entry name" value="BCTRLSENSOR"/>
</dbReference>
<dbReference type="Pfam" id="PF06580">
    <property type="entry name" value="His_kinase"/>
    <property type="match status" value="1"/>
</dbReference>
<dbReference type="EC" id="2.7.13.3" evidence="2"/>
<dbReference type="InterPro" id="IPR036890">
    <property type="entry name" value="HATPase_C_sf"/>
</dbReference>
<comment type="catalytic activity">
    <reaction evidence="1">
        <text>ATP + protein L-histidine = ADP + protein N-phospho-L-histidine.</text>
        <dbReference type="EC" id="2.7.13.3"/>
    </reaction>
</comment>
<proteinExistence type="predicted"/>
<accession>A0ABU9BCD2</accession>
<evidence type="ECO:0000256" key="1">
    <source>
        <dbReference type="ARBA" id="ARBA00000085"/>
    </source>
</evidence>
<keyword evidence="3" id="KW-0812">Transmembrane</keyword>
<feature type="domain" description="Histidine kinase" evidence="4">
    <location>
        <begin position="195"/>
        <end position="382"/>
    </location>
</feature>
<dbReference type="InterPro" id="IPR004358">
    <property type="entry name" value="Sig_transdc_His_kin-like_C"/>
</dbReference>
<reference evidence="5 6" key="1">
    <citation type="submission" date="2024-04" db="EMBL/GenBank/DDBJ databases">
        <title>Novel species of the genus Ideonella isolated from streams.</title>
        <authorList>
            <person name="Lu H."/>
        </authorList>
    </citation>
    <scope>NUCLEOTIDE SEQUENCE [LARGE SCALE GENOMIC DNA]</scope>
    <source>
        <strain evidence="5 6">BYS139W</strain>
    </source>
</reference>
<name>A0ABU9BCD2_9BURK</name>